<dbReference type="EMBL" id="SPQS01000016">
    <property type="protein sequence ID" value="TFV71694.1"/>
    <property type="molecule type" value="Genomic_DNA"/>
</dbReference>
<dbReference type="RefSeq" id="WP_135165973.1">
    <property type="nucleotide sequence ID" value="NZ_SPQS01000016.1"/>
</dbReference>
<dbReference type="Gene3D" id="1.10.260.40">
    <property type="entry name" value="lambda repressor-like DNA-binding domains"/>
    <property type="match status" value="1"/>
</dbReference>
<proteinExistence type="predicted"/>
<reference evidence="1 2" key="1">
    <citation type="submission" date="2019-03" db="EMBL/GenBank/DDBJ databases">
        <title>Bradyrhizobium strains diversity.</title>
        <authorList>
            <person name="Urquiaga M.C.O."/>
            <person name="Hungria M."/>
            <person name="Delamuta J.R.M."/>
            <person name="Klepa M.S."/>
        </authorList>
    </citation>
    <scope>NUCLEOTIDE SEQUENCE [LARGE SCALE GENOMIC DNA]</scope>
    <source>
        <strain evidence="1 2">CNPSo 3426</strain>
    </source>
</reference>
<evidence type="ECO:0000313" key="2">
    <source>
        <dbReference type="Proteomes" id="UP000297700"/>
    </source>
</evidence>
<gene>
    <name evidence="1" type="ORF">E4K64_25540</name>
</gene>
<comment type="caution">
    <text evidence="1">The sequence shown here is derived from an EMBL/GenBank/DDBJ whole genome shotgun (WGS) entry which is preliminary data.</text>
</comment>
<evidence type="ECO:0000313" key="1">
    <source>
        <dbReference type="EMBL" id="TFV71694.1"/>
    </source>
</evidence>
<organism evidence="1 2">
    <name type="scientific">Bradyrhizobium frederickii</name>
    <dbReference type="NCBI Taxonomy" id="2560054"/>
    <lineage>
        <taxon>Bacteria</taxon>
        <taxon>Pseudomonadati</taxon>
        <taxon>Pseudomonadota</taxon>
        <taxon>Alphaproteobacteria</taxon>
        <taxon>Hyphomicrobiales</taxon>
        <taxon>Nitrobacteraceae</taxon>
        <taxon>Bradyrhizobium</taxon>
    </lineage>
</organism>
<dbReference type="InterPro" id="IPR010982">
    <property type="entry name" value="Lambda_DNA-bd_dom_sf"/>
</dbReference>
<dbReference type="Pfam" id="PF15943">
    <property type="entry name" value="YdaS_toxin"/>
    <property type="match status" value="1"/>
</dbReference>
<name>A0A4Y9NV22_9BRAD</name>
<dbReference type="Proteomes" id="UP000297700">
    <property type="component" value="Unassembled WGS sequence"/>
</dbReference>
<protein>
    <submittedName>
        <fullName evidence="1">Uncharacterized protein</fullName>
    </submittedName>
</protein>
<dbReference type="SUPFAM" id="SSF47413">
    <property type="entry name" value="lambda repressor-like DNA-binding domains"/>
    <property type="match status" value="1"/>
</dbReference>
<dbReference type="AlphaFoldDB" id="A0A4Y9NV22"/>
<accession>A0A4Y9NV22</accession>
<sequence length="122" mass="13041">MLMPDDDSAKVRVRNAIAKAQSLCGGSEAALARAAGYSQNAIWQANKKGRMTPEMAIRIEQATKGDVPRWQARPDVFSPPLSGECSPAFGDKASHDASPLRHPIREIVGAPERAQASFGKVA</sequence>
<dbReference type="GO" id="GO:0003677">
    <property type="term" value="F:DNA binding"/>
    <property type="evidence" value="ECO:0007669"/>
    <property type="project" value="InterPro"/>
</dbReference>
<dbReference type="InterPro" id="IPR031856">
    <property type="entry name" value="YdaS_toxin-like"/>
</dbReference>